<feature type="transmembrane region" description="Helical" evidence="2">
    <location>
        <begin position="1480"/>
        <end position="1502"/>
    </location>
</feature>
<name>A0A9W7C8U3_9STRA</name>
<feature type="transmembrane region" description="Helical" evidence="2">
    <location>
        <begin position="1849"/>
        <end position="1870"/>
    </location>
</feature>
<comment type="caution">
    <text evidence="4">The sequence shown here is derived from an EMBL/GenBank/DDBJ whole genome shotgun (WGS) entry which is preliminary data.</text>
</comment>
<proteinExistence type="predicted"/>
<dbReference type="PANTHER" id="PTHR46967:SF2">
    <property type="entry name" value="SUSHI, VON WILLEBRAND FACTOR TYPE A, EGF AND PENTRAXIN DOMAIN-CONTAINING PROTEIN 1-LIKE"/>
    <property type="match status" value="1"/>
</dbReference>
<dbReference type="PANTHER" id="PTHR46967">
    <property type="entry name" value="INSULIN-LIKE GROWTH FACTOR BINDING PROTEIN,N-TERMINAL"/>
    <property type="match status" value="1"/>
</dbReference>
<organism evidence="4 5">
    <name type="scientific">Triparma verrucosa</name>
    <dbReference type="NCBI Taxonomy" id="1606542"/>
    <lineage>
        <taxon>Eukaryota</taxon>
        <taxon>Sar</taxon>
        <taxon>Stramenopiles</taxon>
        <taxon>Ochrophyta</taxon>
        <taxon>Bolidophyceae</taxon>
        <taxon>Parmales</taxon>
        <taxon>Triparmaceae</taxon>
        <taxon>Triparma</taxon>
    </lineage>
</organism>
<dbReference type="PROSITE" id="PS01159">
    <property type="entry name" value="WW_DOMAIN_1"/>
    <property type="match status" value="1"/>
</dbReference>
<keyword evidence="2" id="KW-1133">Transmembrane helix</keyword>
<keyword evidence="2" id="KW-0812">Transmembrane</keyword>
<feature type="compositionally biased region" description="Pro residues" evidence="1">
    <location>
        <begin position="2024"/>
        <end position="2042"/>
    </location>
</feature>
<evidence type="ECO:0000256" key="1">
    <source>
        <dbReference type="SAM" id="MobiDB-lite"/>
    </source>
</evidence>
<sequence>MSKTSSTFDQKVSDLPDQFQAQASAAEKSARTLEQAALLKAKNDEQGPSWAVPTPLLTVAAGLAWLAVGAARLLLDHPRGEEVISREFGNRRQKKLSLGSVLTTFPGSLRNSRMQSLYFSRLSTSVIGSPHPLFTLTFLLLLCVVRGAGETESGGAGSVVGLRGVERKALEGVAGIVVSGMCADQSGYNGVYEPIALTASGKPWYRNENGRALYWDPDCNGGESGNVAMRWIFNEDEPSVIAESNLDGDGCTYEGRINSFSDRPPSGSNDWRIICGGSWTFVSITIVDVAACPVGQGPQLSGDGCDICPEGKYSDSLSPTFCSRCPAGRYNPSLGSESAEMCIPCAAGEGNSEGSASCTPCQPGTFSAESGEDCSQCPAGKYSDNAGTISCIFCGAGKGSAQGSYACTSCIGGFSSGDGDCVLCEVGDYSDTLGSISVGTCQACGSGMSSAPGATSSSSCYSVATGQSSFYNLISQNGNNKMAPGGKVIVSVGTFKCGTCHSQDRMYYLSNMYGSIACEAVDEGGCVQDGESESGRVMVVQGTSGQTLMIRGLTFHRGSYSVGSGLLTLGDAIVTLINCAFTQNSATNSELGGAGIDAATGSVNLYTTRFESNLATSGNFIDMMVENGVITIFPTCADGSGGSPNEQSDLDTGIRPGFSGTFAGTYLKSYTKGTCSVCPAGTAPSENGLSCDACPTGKYSDEPGSLTCSACPAGTFDSTIGASTYCTTCPAGKFSEDQGESTCEECDAGKYRSEPGASRRSDCLSCEAGKYNSSSGATSCTTCGTGKYSSEMSSTCTDCPAGKASADEGASSCVDCTPGKYTNSPAQEVCVDCEGGKIAEDTASITCASCPGGKIGNEDRLTCDLCPNGKYSNPASVTCADCDHTEGCVSLAGADGATICEFCGAGFRANKDTHQCEECDFDTYSVGGSDSCLICPAGTDNKGSSSCSPCPPGTITLGNTCQPCAKGEYADFGDTSCSACSGQGEYSDVEGSAVCKIATVGMKPNLNRDGVTQCDLGSASFGAQDECTPCNGDGQYADELGLSACKLAPAGYKPTSNRESIEKCPKNTFSIGASDDCTNCVEGGHSRPGSSACEKCSTGKYYDEVANACELCPKNTFTISGATDISGCALCEDGGHSQPGSGYCEKCSTGKYYNEPDNTCKDCPKNTASISGAADISGCGDCQVAVGEYAAPGSGYCSSCSSGKYFDEPQNVCISCPSGMFTATGAIGIWQCATCQVGFYSSSPGSSTCFTCNPGKYTNAEQTECLSCPAGKVAGVASSSCSVCEEGKYASGEANSECLACRAGKYANADKTNCISCPAGKFSGIASSECAVCETGKYAEGEGNVECRFCDDWDVIKGSVTLSNGTKSSEGCICPAGEFRDDATYSCEKVVEGVKMYVAGMNVTTLDLEPGYWRTKSSSRVVTKCMSTEHCLGGSNASKQCKTGHQGPLCGVCSPGYASVGSSSSLKCVTCSGSDAKQTISVYSVLLFLCLVACIAMSKFASEKSEERKKLKRAGSSREALDKVDKVAEKIENFQPYAKILTSYLQIVTGLGFALDLAFPPLITNLFDFFGFIFNLDFLSLMPVGCLSTYNYHQRLVVTTAGPLLLSILMMIWYKALIKARKHKAANALFGWFLFLSFLVLPSVSTMIFYNFACKDFDGDYGSYLKVDLSIDCNSAEHKLFSVYAFFTILVYPLGIPAMYMALLYRKRNLVNPGADRNISTEAALEEREINEEKFANLLSIGFLYSSYEPTYYYFELIETARKLLLTGALVLFGPGTYTQIVIAMVICVAMIKILNISKPYHKKHHNIFHEIMQWQIFFVLLAAMMIKFEELNPTGDSGGIPKSPGFDTMLVCMQGIGPVLMVIIVMISLKDKGKKALEKRRQKRQMQQNEKELTSVGIRREGSGFVAENPMVEMSSKSFFASDIDEAQEKARMANLPRNTPAAQNKAEKGLPNSSFNTFKNPNLVIRGKGGSKKNKKNIEKEAPKRKSMFSIPKEHLEDAPIGPPKIPSPIQSDSDDDDDDVGPPPSPPPAAEASLPPPKPVCQWTEEWDAEFGAIYYLNIDGYTSTWDMPDDFWREEKR</sequence>
<keyword evidence="5" id="KW-1185">Reference proteome</keyword>
<feature type="transmembrane region" description="Helical" evidence="2">
    <location>
        <begin position="1596"/>
        <end position="1617"/>
    </location>
</feature>
<feature type="domain" description="WW" evidence="3">
    <location>
        <begin position="2046"/>
        <end position="2072"/>
    </location>
</feature>
<reference evidence="5" key="1">
    <citation type="journal article" date="2023" name="Commun. Biol.">
        <title>Genome analysis of Parmales, the sister group of diatoms, reveals the evolutionary specialization of diatoms from phago-mixotrophs to photoautotrophs.</title>
        <authorList>
            <person name="Ban H."/>
            <person name="Sato S."/>
            <person name="Yoshikawa S."/>
            <person name="Yamada K."/>
            <person name="Nakamura Y."/>
            <person name="Ichinomiya M."/>
            <person name="Sato N."/>
            <person name="Blanc-Mathieu R."/>
            <person name="Endo H."/>
            <person name="Kuwata A."/>
            <person name="Ogata H."/>
        </authorList>
    </citation>
    <scope>NUCLEOTIDE SEQUENCE [LARGE SCALE GENOMIC DNA]</scope>
    <source>
        <strain evidence="5">NIES 3699</strain>
    </source>
</reference>
<dbReference type="Gene3D" id="2.10.50.10">
    <property type="entry name" value="Tumor Necrosis Factor Receptor, subunit A, domain 2"/>
    <property type="match status" value="8"/>
</dbReference>
<dbReference type="Pfam" id="PF07699">
    <property type="entry name" value="Ephrin_rec_like"/>
    <property type="match status" value="3"/>
</dbReference>
<dbReference type="SMART" id="SM00261">
    <property type="entry name" value="FU"/>
    <property type="match status" value="7"/>
</dbReference>
<gene>
    <name evidence="4" type="ORF">TrVE_jg8048</name>
</gene>
<feature type="transmembrane region" description="Helical" evidence="2">
    <location>
        <begin position="1812"/>
        <end position="1829"/>
    </location>
</feature>
<dbReference type="EMBL" id="BRXX01000275">
    <property type="protein sequence ID" value="GMI02107.1"/>
    <property type="molecule type" value="Genomic_DNA"/>
</dbReference>
<dbReference type="SMART" id="SM01411">
    <property type="entry name" value="Ephrin_rec_like"/>
    <property type="match status" value="15"/>
</dbReference>
<dbReference type="InterPro" id="IPR009030">
    <property type="entry name" value="Growth_fac_rcpt_cys_sf"/>
</dbReference>
<evidence type="ECO:0000313" key="5">
    <source>
        <dbReference type="Proteomes" id="UP001165160"/>
    </source>
</evidence>
<evidence type="ECO:0000313" key="4">
    <source>
        <dbReference type="EMBL" id="GMI02107.1"/>
    </source>
</evidence>
<feature type="transmembrane region" description="Helical" evidence="2">
    <location>
        <begin position="1767"/>
        <end position="1792"/>
    </location>
</feature>
<protein>
    <recommendedName>
        <fullName evidence="3">WW domain-containing protein</fullName>
    </recommendedName>
</protein>
<feature type="transmembrane region" description="Helical" evidence="2">
    <location>
        <begin position="1684"/>
        <end position="1705"/>
    </location>
</feature>
<keyword evidence="2" id="KW-0472">Membrane</keyword>
<dbReference type="SUPFAM" id="SSF57184">
    <property type="entry name" value="Growth factor receptor domain"/>
    <property type="match status" value="5"/>
</dbReference>
<dbReference type="InterPro" id="IPR001202">
    <property type="entry name" value="WW_dom"/>
</dbReference>
<feature type="transmembrane region" description="Helical" evidence="2">
    <location>
        <begin position="1629"/>
        <end position="1653"/>
    </location>
</feature>
<feature type="transmembrane region" description="Helical" evidence="2">
    <location>
        <begin position="1569"/>
        <end position="1590"/>
    </location>
</feature>
<dbReference type="Proteomes" id="UP001165160">
    <property type="component" value="Unassembled WGS sequence"/>
</dbReference>
<evidence type="ECO:0000259" key="3">
    <source>
        <dbReference type="PROSITE" id="PS01159"/>
    </source>
</evidence>
<feature type="compositionally biased region" description="Polar residues" evidence="1">
    <location>
        <begin position="1953"/>
        <end position="1962"/>
    </location>
</feature>
<dbReference type="InterPro" id="IPR011641">
    <property type="entry name" value="Tyr-kin_ephrin_A/B_rcpt-like"/>
</dbReference>
<feature type="region of interest" description="Disordered" evidence="1">
    <location>
        <begin position="1937"/>
        <end position="2046"/>
    </location>
</feature>
<dbReference type="Gene3D" id="2.20.70.10">
    <property type="match status" value="1"/>
</dbReference>
<accession>A0A9W7C8U3</accession>
<dbReference type="InterPro" id="IPR006212">
    <property type="entry name" value="Furin_repeat"/>
</dbReference>
<evidence type="ECO:0000256" key="2">
    <source>
        <dbReference type="SAM" id="Phobius"/>
    </source>
</evidence>